<keyword evidence="5" id="KW-0539">Nucleus</keyword>
<feature type="compositionally biased region" description="Polar residues" evidence="6">
    <location>
        <begin position="42"/>
        <end position="53"/>
    </location>
</feature>
<sequence length="740" mass="82938">MSVRPSTVDESLDRRPTRPPIPAFDCATPIGTALGAPAWTMADSSTTGLQPPTATKPAAPHRVHSSCDRCRSRKTKAVPGPCRYCARTGAVCRIATPRRKRPYYHVTEEEYQCAMRILENFFPDRELNLHSLRAIAKEVTEGTLVAPTPRPTQLASPAHEYSIKEEEGPQETESVVESVNELHEPLGCLMRDSQGKYRYIGAHSEIPFNSAVCAIGNQKPKGSSIISPPKIGAYPPALTPTTSLEEPVPAQERHYLPPREICDYYVSRFLEQVHCTHWFYSIESLLSRVERTYSEYTFDITSSWLCSLYAIFAVGATGYKEERMRMQSLGASPLPLDEKSHEDYISLAKKLIPNIYDEADLDSIRALAILSIALENICSRVTSYLYIGASIQMAYSLGMHRDQLPASYTSIDCEQYRRVWWTLFTLEQEVSSRGGSPPLVDERIMKIDTPLPSEQVLYPGMHTPLSWLSTWVSLCRLKREIIQAVYPERSTKQRAISVSTISSLLLSLHNWLTLMPPHLKPDVPVSPTHKRAVSVLHLHYWGSIILLTRPFLLCLVLRHSELSGDKKLWFERMGRTCIDAAQKSLGVMQQMATADVLSSATALDSTCILRMIMIFILAFGHTRLAHYRANIDESLHLLTRMHHVGFCKMVAEETPIRLVELGIPSSAQANGLDNGVAHMWANLDPHFMTPLQSQQSLDLACDDMSAFELSSELLQFTSLDESIVLDPSGGYAGFEHFRGM</sequence>
<dbReference type="PANTHER" id="PTHR47424">
    <property type="entry name" value="REGULATORY PROTEIN GAL4"/>
    <property type="match status" value="1"/>
</dbReference>
<keyword evidence="2" id="KW-0805">Transcription regulation</keyword>
<dbReference type="AlphaFoldDB" id="A0A6A6V029"/>
<keyword evidence="4" id="KW-0804">Transcription</keyword>
<gene>
    <name evidence="8" type="ORF">M011DRAFT_510361</name>
</gene>
<evidence type="ECO:0000256" key="5">
    <source>
        <dbReference type="ARBA" id="ARBA00023242"/>
    </source>
</evidence>
<dbReference type="EMBL" id="MU006601">
    <property type="protein sequence ID" value="KAF2743010.1"/>
    <property type="molecule type" value="Genomic_DNA"/>
</dbReference>
<dbReference type="SMART" id="SM00906">
    <property type="entry name" value="Fungal_trans"/>
    <property type="match status" value="1"/>
</dbReference>
<dbReference type="SUPFAM" id="SSF57701">
    <property type="entry name" value="Zn2/Cys6 DNA-binding domain"/>
    <property type="match status" value="1"/>
</dbReference>
<dbReference type="InterPro" id="IPR001138">
    <property type="entry name" value="Zn2Cys6_DnaBD"/>
</dbReference>
<reference evidence="8" key="1">
    <citation type="journal article" date="2020" name="Stud. Mycol.">
        <title>101 Dothideomycetes genomes: a test case for predicting lifestyles and emergence of pathogens.</title>
        <authorList>
            <person name="Haridas S."/>
            <person name="Albert R."/>
            <person name="Binder M."/>
            <person name="Bloem J."/>
            <person name="Labutti K."/>
            <person name="Salamov A."/>
            <person name="Andreopoulos B."/>
            <person name="Baker S."/>
            <person name="Barry K."/>
            <person name="Bills G."/>
            <person name="Bluhm B."/>
            <person name="Cannon C."/>
            <person name="Castanera R."/>
            <person name="Culley D."/>
            <person name="Daum C."/>
            <person name="Ezra D."/>
            <person name="Gonzalez J."/>
            <person name="Henrissat B."/>
            <person name="Kuo A."/>
            <person name="Liang C."/>
            <person name="Lipzen A."/>
            <person name="Lutzoni F."/>
            <person name="Magnuson J."/>
            <person name="Mondo S."/>
            <person name="Nolan M."/>
            <person name="Ohm R."/>
            <person name="Pangilinan J."/>
            <person name="Park H.-J."/>
            <person name="Ramirez L."/>
            <person name="Alfaro M."/>
            <person name="Sun H."/>
            <person name="Tritt A."/>
            <person name="Yoshinaga Y."/>
            <person name="Zwiers L.-H."/>
            <person name="Turgeon B."/>
            <person name="Goodwin S."/>
            <person name="Spatafora J."/>
            <person name="Crous P."/>
            <person name="Grigoriev I."/>
        </authorList>
    </citation>
    <scope>NUCLEOTIDE SEQUENCE</scope>
    <source>
        <strain evidence="8">CBS 119925</strain>
    </source>
</reference>
<keyword evidence="1" id="KW-0479">Metal-binding</keyword>
<evidence type="ECO:0000256" key="4">
    <source>
        <dbReference type="ARBA" id="ARBA00023163"/>
    </source>
</evidence>
<evidence type="ECO:0000256" key="1">
    <source>
        <dbReference type="ARBA" id="ARBA00022723"/>
    </source>
</evidence>
<dbReference type="GO" id="GO:0000978">
    <property type="term" value="F:RNA polymerase II cis-regulatory region sequence-specific DNA binding"/>
    <property type="evidence" value="ECO:0007669"/>
    <property type="project" value="TreeGrafter"/>
</dbReference>
<proteinExistence type="predicted"/>
<dbReference type="PANTHER" id="PTHR47424:SF3">
    <property type="entry name" value="REGULATORY PROTEIN GAL4"/>
    <property type="match status" value="1"/>
</dbReference>
<dbReference type="Pfam" id="PF04082">
    <property type="entry name" value="Fungal_trans"/>
    <property type="match status" value="1"/>
</dbReference>
<keyword evidence="3" id="KW-0238">DNA-binding</keyword>
<dbReference type="InterPro" id="IPR007219">
    <property type="entry name" value="XnlR_reg_dom"/>
</dbReference>
<name>A0A6A6V029_9PLEO</name>
<evidence type="ECO:0000256" key="2">
    <source>
        <dbReference type="ARBA" id="ARBA00023015"/>
    </source>
</evidence>
<dbReference type="Proteomes" id="UP000799440">
    <property type="component" value="Unassembled WGS sequence"/>
</dbReference>
<dbReference type="CDD" id="cd12148">
    <property type="entry name" value="fungal_TF_MHR"/>
    <property type="match status" value="1"/>
</dbReference>
<dbReference type="GO" id="GO:0006351">
    <property type="term" value="P:DNA-templated transcription"/>
    <property type="evidence" value="ECO:0007669"/>
    <property type="project" value="InterPro"/>
</dbReference>
<evidence type="ECO:0000313" key="8">
    <source>
        <dbReference type="EMBL" id="KAF2743010.1"/>
    </source>
</evidence>
<keyword evidence="9" id="KW-1185">Reference proteome</keyword>
<feature type="region of interest" description="Disordered" evidence="6">
    <location>
        <begin position="1"/>
        <end position="23"/>
    </location>
</feature>
<evidence type="ECO:0000256" key="3">
    <source>
        <dbReference type="ARBA" id="ARBA00023125"/>
    </source>
</evidence>
<feature type="region of interest" description="Disordered" evidence="6">
    <location>
        <begin position="146"/>
        <end position="171"/>
    </location>
</feature>
<dbReference type="InterPro" id="IPR036864">
    <property type="entry name" value="Zn2-C6_fun-type_DNA-bd_sf"/>
</dbReference>
<dbReference type="GO" id="GO:0000981">
    <property type="term" value="F:DNA-binding transcription factor activity, RNA polymerase II-specific"/>
    <property type="evidence" value="ECO:0007669"/>
    <property type="project" value="InterPro"/>
</dbReference>
<dbReference type="GO" id="GO:0008270">
    <property type="term" value="F:zinc ion binding"/>
    <property type="evidence" value="ECO:0007669"/>
    <property type="project" value="InterPro"/>
</dbReference>
<dbReference type="CDD" id="cd00067">
    <property type="entry name" value="GAL4"/>
    <property type="match status" value="1"/>
</dbReference>
<evidence type="ECO:0000259" key="7">
    <source>
        <dbReference type="SMART" id="SM00906"/>
    </source>
</evidence>
<dbReference type="GO" id="GO:0005634">
    <property type="term" value="C:nucleus"/>
    <property type="evidence" value="ECO:0007669"/>
    <property type="project" value="TreeGrafter"/>
</dbReference>
<dbReference type="OrthoDB" id="310895at2759"/>
<dbReference type="GO" id="GO:0000435">
    <property type="term" value="P:positive regulation of transcription from RNA polymerase II promoter by galactose"/>
    <property type="evidence" value="ECO:0007669"/>
    <property type="project" value="TreeGrafter"/>
</dbReference>
<protein>
    <recommendedName>
        <fullName evidence="7">Xylanolytic transcriptional activator regulatory domain-containing protein</fullName>
    </recommendedName>
</protein>
<organism evidence="8 9">
    <name type="scientific">Sporormia fimetaria CBS 119925</name>
    <dbReference type="NCBI Taxonomy" id="1340428"/>
    <lineage>
        <taxon>Eukaryota</taxon>
        <taxon>Fungi</taxon>
        <taxon>Dikarya</taxon>
        <taxon>Ascomycota</taxon>
        <taxon>Pezizomycotina</taxon>
        <taxon>Dothideomycetes</taxon>
        <taxon>Pleosporomycetidae</taxon>
        <taxon>Pleosporales</taxon>
        <taxon>Sporormiaceae</taxon>
        <taxon>Sporormia</taxon>
    </lineage>
</organism>
<dbReference type="InterPro" id="IPR051127">
    <property type="entry name" value="Fungal_SecMet_Regulators"/>
</dbReference>
<accession>A0A6A6V029</accession>
<feature type="domain" description="Xylanolytic transcriptional activator regulatory" evidence="7">
    <location>
        <begin position="383"/>
        <end position="458"/>
    </location>
</feature>
<feature type="region of interest" description="Disordered" evidence="6">
    <location>
        <begin position="42"/>
        <end position="62"/>
    </location>
</feature>
<evidence type="ECO:0000256" key="6">
    <source>
        <dbReference type="SAM" id="MobiDB-lite"/>
    </source>
</evidence>
<evidence type="ECO:0000313" key="9">
    <source>
        <dbReference type="Proteomes" id="UP000799440"/>
    </source>
</evidence>